<dbReference type="AlphaFoldDB" id="A0A1F6T4X6"/>
<reference evidence="2 3" key="1">
    <citation type="journal article" date="2016" name="Nat. Commun.">
        <title>Thousands of microbial genomes shed light on interconnected biogeochemical processes in an aquifer system.</title>
        <authorList>
            <person name="Anantharaman K."/>
            <person name="Brown C.T."/>
            <person name="Hug L.A."/>
            <person name="Sharon I."/>
            <person name="Castelle C.J."/>
            <person name="Probst A.J."/>
            <person name="Thomas B.C."/>
            <person name="Singh A."/>
            <person name="Wilkins M.J."/>
            <person name="Karaoz U."/>
            <person name="Brodie E.L."/>
            <person name="Williams K.H."/>
            <person name="Hubbard S.S."/>
            <person name="Banfield J.F."/>
        </authorList>
    </citation>
    <scope>NUCLEOTIDE SEQUENCE [LARGE SCALE GENOMIC DNA]</scope>
</reference>
<feature type="transmembrane region" description="Helical" evidence="1">
    <location>
        <begin position="71"/>
        <end position="91"/>
    </location>
</feature>
<accession>A0A1F6T4X6</accession>
<evidence type="ECO:0000256" key="1">
    <source>
        <dbReference type="SAM" id="Phobius"/>
    </source>
</evidence>
<keyword evidence="1" id="KW-1133">Transmembrane helix</keyword>
<sequence>MSNLKQMKAGIAVVFVALVAYMVVDPMLSREVFTTEPKRLFPVLALLGIVASALCVWILRRAESPAGEATMVGVMLGLTIGAAGYPTALHLNRLLDGAGLKSYEYRVVLAEPVVFEPVESGLPKIDYFKRTAYWERMGSDARITVKLRRGAFGFWQFNIDDIVTDIRRFQRGEKPQLGVTPPAPAGDAPKP</sequence>
<keyword evidence="1" id="KW-0812">Transmembrane</keyword>
<evidence type="ECO:0000313" key="3">
    <source>
        <dbReference type="Proteomes" id="UP000178379"/>
    </source>
</evidence>
<dbReference type="Proteomes" id="UP000178379">
    <property type="component" value="Unassembled WGS sequence"/>
</dbReference>
<evidence type="ECO:0000313" key="2">
    <source>
        <dbReference type="EMBL" id="OGI40075.1"/>
    </source>
</evidence>
<organism evidence="2 3">
    <name type="scientific">Candidatus Muproteobacteria bacterium RBG_16_62_13</name>
    <dbReference type="NCBI Taxonomy" id="1817756"/>
    <lineage>
        <taxon>Bacteria</taxon>
        <taxon>Pseudomonadati</taxon>
        <taxon>Pseudomonadota</taxon>
        <taxon>Candidatus Muproteobacteria</taxon>
    </lineage>
</organism>
<keyword evidence="1" id="KW-0472">Membrane</keyword>
<proteinExistence type="predicted"/>
<protein>
    <submittedName>
        <fullName evidence="2">Uncharacterized protein</fullName>
    </submittedName>
</protein>
<dbReference type="EMBL" id="MFSQ01000067">
    <property type="protein sequence ID" value="OGI40075.1"/>
    <property type="molecule type" value="Genomic_DNA"/>
</dbReference>
<name>A0A1F6T4X6_9PROT</name>
<feature type="transmembrane region" description="Helical" evidence="1">
    <location>
        <begin position="40"/>
        <end position="59"/>
    </location>
</feature>
<comment type="caution">
    <text evidence="2">The sequence shown here is derived from an EMBL/GenBank/DDBJ whole genome shotgun (WGS) entry which is preliminary data.</text>
</comment>
<gene>
    <name evidence="2" type="ORF">A2140_01395</name>
</gene>
<feature type="transmembrane region" description="Helical" evidence="1">
    <location>
        <begin position="6"/>
        <end position="28"/>
    </location>
</feature>